<dbReference type="Pfam" id="PF00535">
    <property type="entry name" value="Glycos_transf_2"/>
    <property type="match status" value="1"/>
</dbReference>
<protein>
    <submittedName>
        <fullName evidence="2">Glycosyltransferase, group 2 family protein</fullName>
        <ecNumber evidence="2">2.4.-.-</ecNumber>
    </submittedName>
</protein>
<dbReference type="InterPro" id="IPR001173">
    <property type="entry name" value="Glyco_trans_2-like"/>
</dbReference>
<dbReference type="Proteomes" id="UP000003653">
    <property type="component" value="Unassembled WGS sequence"/>
</dbReference>
<dbReference type="InterPro" id="IPR029044">
    <property type="entry name" value="Nucleotide-diphossugar_trans"/>
</dbReference>
<dbReference type="PANTHER" id="PTHR43685">
    <property type="entry name" value="GLYCOSYLTRANSFERASE"/>
    <property type="match status" value="1"/>
</dbReference>
<dbReference type="Gene3D" id="3.90.550.10">
    <property type="entry name" value="Spore Coat Polysaccharide Biosynthesis Protein SpsA, Chain A"/>
    <property type="match status" value="1"/>
</dbReference>
<reference evidence="2 3" key="1">
    <citation type="submission" date="2010-04" db="EMBL/GenBank/DDBJ databases">
        <authorList>
            <person name="Muzny D."/>
            <person name="Qin X."/>
            <person name="Deng J."/>
            <person name="Jiang H."/>
            <person name="Liu Y."/>
            <person name="Qu J."/>
            <person name="Song X.-Z."/>
            <person name="Zhang L."/>
            <person name="Thornton R."/>
            <person name="Coyle M."/>
            <person name="Francisco L."/>
            <person name="Jackson L."/>
            <person name="Javaid M."/>
            <person name="Korchina V."/>
            <person name="Kovar C."/>
            <person name="Mata R."/>
            <person name="Mathew T."/>
            <person name="Ngo R."/>
            <person name="Nguyen L."/>
            <person name="Nguyen N."/>
            <person name="Okwuonu G."/>
            <person name="Ongeri F."/>
            <person name="Pham C."/>
            <person name="Simmons D."/>
            <person name="Wilczek-Boney K."/>
            <person name="Hale W."/>
            <person name="Jakkamsetti A."/>
            <person name="Pham P."/>
            <person name="Ruth R."/>
            <person name="San Lucas F."/>
            <person name="Warren J."/>
            <person name="Zhang J."/>
            <person name="Zhao Z."/>
            <person name="Zhou C."/>
            <person name="Zhu D."/>
            <person name="Lee S."/>
            <person name="Bess C."/>
            <person name="Blankenburg K."/>
            <person name="Forbes L."/>
            <person name="Fu Q."/>
            <person name="Gubbala S."/>
            <person name="Hirani K."/>
            <person name="Jayaseelan J.C."/>
            <person name="Lara F."/>
            <person name="Munidasa M."/>
            <person name="Palculict T."/>
            <person name="Patil S."/>
            <person name="Pu L.-L."/>
            <person name="Saada N."/>
            <person name="Tang L."/>
            <person name="Weissenberger G."/>
            <person name="Zhu Y."/>
            <person name="Hemphill L."/>
            <person name="Shang Y."/>
            <person name="Youmans B."/>
            <person name="Ayvaz T."/>
            <person name="Ross M."/>
            <person name="Santibanez J."/>
            <person name="Aqrawi P."/>
            <person name="Gross S."/>
            <person name="Joshi V."/>
            <person name="Fowler G."/>
            <person name="Nazareth L."/>
            <person name="Reid J."/>
            <person name="Worley K."/>
            <person name="Petrosino J."/>
            <person name="Highlander S."/>
            <person name="Gibbs R."/>
        </authorList>
    </citation>
    <scope>NUCLEOTIDE SEQUENCE [LARGE SCALE GENOMIC DNA]</scope>
    <source>
        <strain evidence="2 3">ATCC BAA-614</strain>
    </source>
</reference>
<evidence type="ECO:0000313" key="2">
    <source>
        <dbReference type="EMBL" id="EFG79665.1"/>
    </source>
</evidence>
<gene>
    <name evidence="2" type="ORF">HMPREF0591_0410</name>
</gene>
<proteinExistence type="predicted"/>
<name>D5P2L6_9MYCO</name>
<dbReference type="GO" id="GO:0016757">
    <property type="term" value="F:glycosyltransferase activity"/>
    <property type="evidence" value="ECO:0007669"/>
    <property type="project" value="UniProtKB-KW"/>
</dbReference>
<dbReference type="AlphaFoldDB" id="D5P2L6"/>
<dbReference type="EMBL" id="ADNV01000063">
    <property type="protein sequence ID" value="EFG79665.1"/>
    <property type="molecule type" value="Genomic_DNA"/>
</dbReference>
<dbReference type="PANTHER" id="PTHR43685:SF11">
    <property type="entry name" value="GLYCOSYLTRANSFERASE TAGX-RELATED"/>
    <property type="match status" value="1"/>
</dbReference>
<dbReference type="InterPro" id="IPR050834">
    <property type="entry name" value="Glycosyltransf_2"/>
</dbReference>
<comment type="caution">
    <text evidence="2">The sequence shown here is derived from an EMBL/GenBank/DDBJ whole genome shotgun (WGS) entry which is preliminary data.</text>
</comment>
<accession>D5P2L6</accession>
<feature type="non-terminal residue" evidence="2">
    <location>
        <position position="302"/>
    </location>
</feature>
<sequence>MYNNGATIERCLRSVLDQDGAEFEIVIVDDQSTDEGRAIAASLLRVGDRLISNESRLGLNGNHNKCLEVARGDYIQFLHGDDWLLPGALQTLAGCFDDPEVGLAFAPRQVQTDDLPWSERRRAPSKLHVYFAKLGERNRGSSLVLQIVALWGASANLIGEPSCVMFRRQLALDAGGLRDDVYQTVDLDFWLRLMLRSAVCFVPRELSVRHHTASTESANITKAQRHWLDQLRILTWMIVDPASTPLIRATASLWWSMAWLGLLCKVTVIGPQRSSRLKTLLTAPVNEFLRARRFRAELQFAS</sequence>
<dbReference type="eggNOG" id="COG1215">
    <property type="taxonomic scope" value="Bacteria"/>
</dbReference>
<evidence type="ECO:0000313" key="3">
    <source>
        <dbReference type="Proteomes" id="UP000003653"/>
    </source>
</evidence>
<feature type="domain" description="Glycosyltransferase 2-like" evidence="1">
    <location>
        <begin position="1"/>
        <end position="142"/>
    </location>
</feature>
<organism evidence="2 3">
    <name type="scientific">Mycobacterium parascrofulaceum ATCC BAA-614</name>
    <dbReference type="NCBI Taxonomy" id="525368"/>
    <lineage>
        <taxon>Bacteria</taxon>
        <taxon>Bacillati</taxon>
        <taxon>Actinomycetota</taxon>
        <taxon>Actinomycetes</taxon>
        <taxon>Mycobacteriales</taxon>
        <taxon>Mycobacteriaceae</taxon>
        <taxon>Mycobacterium</taxon>
        <taxon>Mycobacterium simiae complex</taxon>
    </lineage>
</organism>
<dbReference type="SUPFAM" id="SSF53448">
    <property type="entry name" value="Nucleotide-diphospho-sugar transferases"/>
    <property type="match status" value="1"/>
</dbReference>
<evidence type="ECO:0000259" key="1">
    <source>
        <dbReference type="Pfam" id="PF00535"/>
    </source>
</evidence>
<keyword evidence="2" id="KW-0808">Transferase</keyword>
<dbReference type="EC" id="2.4.-.-" evidence="2"/>
<dbReference type="RefSeq" id="WP_007169609.1">
    <property type="nucleotide sequence ID" value="NZ_GG770555.1"/>
</dbReference>
<dbReference type="HOGENOM" id="CLU_823421_0_0_11"/>
<keyword evidence="2" id="KW-0328">Glycosyltransferase</keyword>
<keyword evidence="3" id="KW-1185">Reference proteome</keyword>